<sequence>MKLGVITVLFSDLSFEDMLDKVEEAGLDCIELGAGGYPGDAHCKPKELLGDEKKLEAFKRAIGEHHLKISALSCHGNPLHPDAGIAKAHDEAFRATCELAGVLGIDRVITFSGCPGGSEGDTRPNWVTCPWPEDFSEAVAWQWEAKVIPYWKEAAVFAGKHKVSKICLEMHP</sequence>
<dbReference type="PANTHER" id="PTHR12110:SF21">
    <property type="entry name" value="XYLOSE ISOMERASE-LIKE TIM BARREL DOMAIN-CONTAINING PROTEIN"/>
    <property type="match status" value="1"/>
</dbReference>
<comment type="caution">
    <text evidence="2">The sequence shown here is derived from an EMBL/GenBank/DDBJ whole genome shotgun (WGS) entry which is preliminary data.</text>
</comment>
<dbReference type="InterPro" id="IPR013022">
    <property type="entry name" value="Xyl_isomerase-like_TIM-brl"/>
</dbReference>
<dbReference type="Gene3D" id="3.20.20.150">
    <property type="entry name" value="Divalent-metal-dependent TIM barrel enzymes"/>
    <property type="match status" value="1"/>
</dbReference>
<dbReference type="Pfam" id="PF01261">
    <property type="entry name" value="AP_endonuc_2"/>
    <property type="match status" value="1"/>
</dbReference>
<dbReference type="InterPro" id="IPR050312">
    <property type="entry name" value="IolE/XylAMocC-like"/>
</dbReference>
<protein>
    <recommendedName>
        <fullName evidence="1">Xylose isomerase-like TIM barrel domain-containing protein</fullName>
    </recommendedName>
</protein>
<organism evidence="2">
    <name type="scientific">marine sediment metagenome</name>
    <dbReference type="NCBI Taxonomy" id="412755"/>
    <lineage>
        <taxon>unclassified sequences</taxon>
        <taxon>metagenomes</taxon>
        <taxon>ecological metagenomes</taxon>
    </lineage>
</organism>
<gene>
    <name evidence="2" type="ORF">S01H1_36125</name>
</gene>
<dbReference type="InterPro" id="IPR036237">
    <property type="entry name" value="Xyl_isomerase-like_sf"/>
</dbReference>
<name>X0U8Z6_9ZZZZ</name>
<dbReference type="SUPFAM" id="SSF51658">
    <property type="entry name" value="Xylose isomerase-like"/>
    <property type="match status" value="1"/>
</dbReference>
<feature type="non-terminal residue" evidence="2">
    <location>
        <position position="172"/>
    </location>
</feature>
<accession>X0U8Z6</accession>
<dbReference type="AlphaFoldDB" id="X0U8Z6"/>
<feature type="domain" description="Xylose isomerase-like TIM barrel" evidence="1">
    <location>
        <begin position="19"/>
        <end position="172"/>
    </location>
</feature>
<proteinExistence type="predicted"/>
<reference evidence="2" key="1">
    <citation type="journal article" date="2014" name="Front. Microbiol.">
        <title>High frequency of phylogenetically diverse reductive dehalogenase-homologous genes in deep subseafloor sedimentary metagenomes.</title>
        <authorList>
            <person name="Kawai M."/>
            <person name="Futagami T."/>
            <person name="Toyoda A."/>
            <person name="Takaki Y."/>
            <person name="Nishi S."/>
            <person name="Hori S."/>
            <person name="Arai W."/>
            <person name="Tsubouchi T."/>
            <person name="Morono Y."/>
            <person name="Uchiyama I."/>
            <person name="Ito T."/>
            <person name="Fujiyama A."/>
            <person name="Inagaki F."/>
            <person name="Takami H."/>
        </authorList>
    </citation>
    <scope>NUCLEOTIDE SEQUENCE</scope>
    <source>
        <strain evidence="2">Expedition CK06-06</strain>
    </source>
</reference>
<evidence type="ECO:0000259" key="1">
    <source>
        <dbReference type="Pfam" id="PF01261"/>
    </source>
</evidence>
<dbReference type="PANTHER" id="PTHR12110">
    <property type="entry name" value="HYDROXYPYRUVATE ISOMERASE"/>
    <property type="match status" value="1"/>
</dbReference>
<dbReference type="EMBL" id="BARS01022610">
    <property type="protein sequence ID" value="GAG02000.1"/>
    <property type="molecule type" value="Genomic_DNA"/>
</dbReference>
<evidence type="ECO:0000313" key="2">
    <source>
        <dbReference type="EMBL" id="GAG02000.1"/>
    </source>
</evidence>